<evidence type="ECO:0000313" key="2">
    <source>
        <dbReference type="EMBL" id="GAA2457271.1"/>
    </source>
</evidence>
<sequence>MSNLLRRSNGQPIRDAMKRRGMSGPDLAEATKRVDATGRGISPAAVGKVAGQGKTSSDSCRLRTAWLIAEALDEPLQRLFAMPEVSTDTVERCKPHDDDDARRP</sequence>
<dbReference type="InterPro" id="IPR001387">
    <property type="entry name" value="Cro/C1-type_HTH"/>
</dbReference>
<dbReference type="Proteomes" id="UP001501638">
    <property type="component" value="Unassembled WGS sequence"/>
</dbReference>
<feature type="compositionally biased region" description="Basic and acidic residues" evidence="1">
    <location>
        <begin position="89"/>
        <end position="104"/>
    </location>
</feature>
<evidence type="ECO:0008006" key="4">
    <source>
        <dbReference type="Google" id="ProtNLM"/>
    </source>
</evidence>
<accession>A0ABP5XLC8</accession>
<feature type="region of interest" description="Disordered" evidence="1">
    <location>
        <begin position="1"/>
        <end position="26"/>
    </location>
</feature>
<gene>
    <name evidence="2" type="ORF">GCM10010405_46680</name>
</gene>
<protein>
    <recommendedName>
        <fullName evidence="4">XRE family transcriptional regulator</fullName>
    </recommendedName>
</protein>
<dbReference type="EMBL" id="BAAASZ010000031">
    <property type="protein sequence ID" value="GAA2457271.1"/>
    <property type="molecule type" value="Genomic_DNA"/>
</dbReference>
<evidence type="ECO:0000256" key="1">
    <source>
        <dbReference type="SAM" id="MobiDB-lite"/>
    </source>
</evidence>
<evidence type="ECO:0000313" key="3">
    <source>
        <dbReference type="Proteomes" id="UP001501638"/>
    </source>
</evidence>
<dbReference type="Gene3D" id="1.10.260.40">
    <property type="entry name" value="lambda repressor-like DNA-binding domains"/>
    <property type="match status" value="1"/>
</dbReference>
<reference evidence="3" key="1">
    <citation type="journal article" date="2019" name="Int. J. Syst. Evol. Microbiol.">
        <title>The Global Catalogue of Microorganisms (GCM) 10K type strain sequencing project: providing services to taxonomists for standard genome sequencing and annotation.</title>
        <authorList>
            <consortium name="The Broad Institute Genomics Platform"/>
            <consortium name="The Broad Institute Genome Sequencing Center for Infectious Disease"/>
            <person name="Wu L."/>
            <person name="Ma J."/>
        </authorList>
    </citation>
    <scope>NUCLEOTIDE SEQUENCE [LARGE SCALE GENOMIC DNA]</scope>
    <source>
        <strain evidence="3">JCM 6305</strain>
    </source>
</reference>
<dbReference type="InterPro" id="IPR010982">
    <property type="entry name" value="Lambda_DNA-bd_dom_sf"/>
</dbReference>
<proteinExistence type="predicted"/>
<organism evidence="2 3">
    <name type="scientific">Streptomyces macrosporus</name>
    <dbReference type="NCBI Taxonomy" id="44032"/>
    <lineage>
        <taxon>Bacteria</taxon>
        <taxon>Bacillati</taxon>
        <taxon>Actinomycetota</taxon>
        <taxon>Actinomycetes</taxon>
        <taxon>Kitasatosporales</taxon>
        <taxon>Streptomycetaceae</taxon>
        <taxon>Streptomyces</taxon>
    </lineage>
</organism>
<dbReference type="CDD" id="cd00093">
    <property type="entry name" value="HTH_XRE"/>
    <property type="match status" value="1"/>
</dbReference>
<dbReference type="RefSeq" id="WP_344326756.1">
    <property type="nucleotide sequence ID" value="NZ_BAAASZ010000031.1"/>
</dbReference>
<feature type="compositionally biased region" description="Polar residues" evidence="1">
    <location>
        <begin position="1"/>
        <end position="11"/>
    </location>
</feature>
<name>A0ABP5XLC8_9ACTN</name>
<keyword evidence="3" id="KW-1185">Reference proteome</keyword>
<comment type="caution">
    <text evidence="2">The sequence shown here is derived from an EMBL/GenBank/DDBJ whole genome shotgun (WGS) entry which is preliminary data.</text>
</comment>
<feature type="region of interest" description="Disordered" evidence="1">
    <location>
        <begin position="83"/>
        <end position="104"/>
    </location>
</feature>